<dbReference type="Proteomes" id="UP000224080">
    <property type="component" value="Unassembled WGS sequence"/>
</dbReference>
<evidence type="ECO:0000313" key="2">
    <source>
        <dbReference type="EMBL" id="PGH02145.1"/>
    </source>
</evidence>
<protein>
    <recommendedName>
        <fullName evidence="4">F-box domain-containing protein</fullName>
    </recommendedName>
</protein>
<dbReference type="SUPFAM" id="SSF81383">
    <property type="entry name" value="F-box domain"/>
    <property type="match status" value="1"/>
</dbReference>
<dbReference type="EMBL" id="PDNC01000063">
    <property type="protein sequence ID" value="PGH02145.1"/>
    <property type="molecule type" value="Genomic_DNA"/>
</dbReference>
<evidence type="ECO:0000313" key="3">
    <source>
        <dbReference type="Proteomes" id="UP000224080"/>
    </source>
</evidence>
<sequence length="472" mass="53584">MASNSGTRLVNLPKELIQMIAMRVPKDADLCRMAHTCRYFAKAIIPPNSGVWRTRFLDEYDHPPPDKSSEEVRVEYQVRSIMLAQTPSFQDGEGSKEKLWLSVLTTLFVAESYNAQPYRQGDEMCVSRNRACIKEAVMRSGFLNQPIVGDDVNSSLPPSRPYLAIQLAAIYLALDIRLSFRSLRTDYDLKIVYRCDSSTPAIPITAPDDEGNIDLYQLLHIRNFWKRHLTNPDEDTFYKSYHNIPEIMRPRAWEEGLGNKGSLGTRWLGYYSCIHPLPISSTDLQERQTCADLMSHWDSTCALVILSPRLRLIPRNKTMPSILPYPINANIEPSSRTYFRGTQSLNLHQNHHHTHDSNDQPRPNSMRGFTEPCPAQAGVPGWRRICFIIYEVNPEFSASAVDGNDNGGGGGGDDDKEEVEGWQPWSWTAVDFTWAYGYEGVIVPGGGIMLGRWRNMMAEAEVEEGPYIFWVV</sequence>
<organism evidence="2 3">
    <name type="scientific">Blastomyces parvus</name>
    <dbReference type="NCBI Taxonomy" id="2060905"/>
    <lineage>
        <taxon>Eukaryota</taxon>
        <taxon>Fungi</taxon>
        <taxon>Dikarya</taxon>
        <taxon>Ascomycota</taxon>
        <taxon>Pezizomycotina</taxon>
        <taxon>Eurotiomycetes</taxon>
        <taxon>Eurotiomycetidae</taxon>
        <taxon>Onygenales</taxon>
        <taxon>Ajellomycetaceae</taxon>
        <taxon>Blastomyces</taxon>
    </lineage>
</organism>
<evidence type="ECO:0008006" key="4">
    <source>
        <dbReference type="Google" id="ProtNLM"/>
    </source>
</evidence>
<keyword evidence="3" id="KW-1185">Reference proteome</keyword>
<feature type="region of interest" description="Disordered" evidence="1">
    <location>
        <begin position="399"/>
        <end position="419"/>
    </location>
</feature>
<comment type="caution">
    <text evidence="2">The sequence shown here is derived from an EMBL/GenBank/DDBJ whole genome shotgun (WGS) entry which is preliminary data.</text>
</comment>
<dbReference type="STRING" id="2060905.A0A2B7WZN7"/>
<evidence type="ECO:0000256" key="1">
    <source>
        <dbReference type="SAM" id="MobiDB-lite"/>
    </source>
</evidence>
<name>A0A2B7WZN7_9EURO</name>
<gene>
    <name evidence="2" type="ORF">GX51_04849</name>
</gene>
<reference evidence="2 3" key="1">
    <citation type="submission" date="2017-10" db="EMBL/GenBank/DDBJ databases">
        <title>Comparative genomics in systemic dimorphic fungi from Ajellomycetaceae.</title>
        <authorList>
            <person name="Munoz J.F."/>
            <person name="Mcewen J.G."/>
            <person name="Clay O.K."/>
            <person name="Cuomo C.A."/>
        </authorList>
    </citation>
    <scope>NUCLEOTIDE SEQUENCE [LARGE SCALE GENOMIC DNA]</scope>
    <source>
        <strain evidence="2 3">UAMH130</strain>
    </source>
</reference>
<accession>A0A2B7WZN7</accession>
<dbReference type="InterPro" id="IPR036047">
    <property type="entry name" value="F-box-like_dom_sf"/>
</dbReference>
<dbReference type="AlphaFoldDB" id="A0A2B7WZN7"/>
<proteinExistence type="predicted"/>
<dbReference type="OrthoDB" id="6339427at2759"/>
<feature type="region of interest" description="Disordered" evidence="1">
    <location>
        <begin position="349"/>
        <end position="370"/>
    </location>
</feature>